<evidence type="ECO:0000313" key="1">
    <source>
        <dbReference type="EMBL" id="KAL3788455.1"/>
    </source>
</evidence>
<keyword evidence="2" id="KW-1185">Reference proteome</keyword>
<organism evidence="1 2">
    <name type="scientific">Cyclotella cryptica</name>
    <dbReference type="NCBI Taxonomy" id="29204"/>
    <lineage>
        <taxon>Eukaryota</taxon>
        <taxon>Sar</taxon>
        <taxon>Stramenopiles</taxon>
        <taxon>Ochrophyta</taxon>
        <taxon>Bacillariophyta</taxon>
        <taxon>Coscinodiscophyceae</taxon>
        <taxon>Thalassiosirophycidae</taxon>
        <taxon>Stephanodiscales</taxon>
        <taxon>Stephanodiscaceae</taxon>
        <taxon>Cyclotella</taxon>
    </lineage>
</organism>
<name>A0ABD3PJP4_9STRA</name>
<dbReference type="Proteomes" id="UP001516023">
    <property type="component" value="Unassembled WGS sequence"/>
</dbReference>
<proteinExistence type="predicted"/>
<sequence length="165" mass="18342">MILPVEILDHVLIISQKASAPSDTVWGPNPVDLDNPDISSILPSDRNWSNCYVGRIPAVLPIPYGTEEAITGKLSDQSVLDFLEDVLEDKEASIWADCLHQAPDQDLAKTIRSTPAFTPFLPPMPQKHIWANHPRYAPIALDVDDKELEKAWSLVGDCNLWLPPL</sequence>
<evidence type="ECO:0000313" key="2">
    <source>
        <dbReference type="Proteomes" id="UP001516023"/>
    </source>
</evidence>
<comment type="caution">
    <text evidence="1">The sequence shown here is derived from an EMBL/GenBank/DDBJ whole genome shotgun (WGS) entry which is preliminary data.</text>
</comment>
<protein>
    <submittedName>
        <fullName evidence="1">Uncharacterized protein</fullName>
    </submittedName>
</protein>
<dbReference type="EMBL" id="JABMIG020000156">
    <property type="protein sequence ID" value="KAL3788455.1"/>
    <property type="molecule type" value="Genomic_DNA"/>
</dbReference>
<reference evidence="1 2" key="1">
    <citation type="journal article" date="2020" name="G3 (Bethesda)">
        <title>Improved Reference Genome for Cyclotella cryptica CCMP332, a Model for Cell Wall Morphogenesis, Salinity Adaptation, and Lipid Production in Diatoms (Bacillariophyta).</title>
        <authorList>
            <person name="Roberts W.R."/>
            <person name="Downey K.M."/>
            <person name="Ruck E.C."/>
            <person name="Traller J.C."/>
            <person name="Alverson A.J."/>
        </authorList>
    </citation>
    <scope>NUCLEOTIDE SEQUENCE [LARGE SCALE GENOMIC DNA]</scope>
    <source>
        <strain evidence="1 2">CCMP332</strain>
    </source>
</reference>
<accession>A0ABD3PJP4</accession>
<dbReference type="AlphaFoldDB" id="A0ABD3PJP4"/>
<gene>
    <name evidence="1" type="ORF">HJC23_011407</name>
</gene>